<dbReference type="InterPro" id="IPR053916">
    <property type="entry name" value="DUF6978"/>
</dbReference>
<dbReference type="Proteomes" id="UP001170310">
    <property type="component" value="Unassembled WGS sequence"/>
</dbReference>
<accession>A0AAW7YN08</accession>
<evidence type="ECO:0000313" key="2">
    <source>
        <dbReference type="Proteomes" id="UP001170310"/>
    </source>
</evidence>
<name>A0AAW7YN08_9STAP</name>
<dbReference type="Pfam" id="PF22398">
    <property type="entry name" value="DUF6978"/>
    <property type="match status" value="1"/>
</dbReference>
<sequence>MNKFDLNDLDDGQVKELINELKYTDSYINESELKTLIATKIKQRQKVISFKLGVKYIVIINRGNVEIDRFSISIIFEETYHTLVRIDIRGGIHFNPDGSSAPNSHIHIYNNAYEKKDRFAYEINLKDFPILNDIYSVYKSFLAYNNISETK</sequence>
<proteinExistence type="predicted"/>
<reference evidence="1" key="1">
    <citation type="submission" date="2023-07" db="EMBL/GenBank/DDBJ databases">
        <title>Genome content predicts the carbon catabolic preferences of heterotrophic bacteria.</title>
        <authorList>
            <person name="Gralka M."/>
        </authorList>
    </citation>
    <scope>NUCLEOTIDE SEQUENCE</scope>
    <source>
        <strain evidence="1">E2R20</strain>
    </source>
</reference>
<dbReference type="EMBL" id="JAUOQO010000002">
    <property type="protein sequence ID" value="MDO6572930.1"/>
    <property type="molecule type" value="Genomic_DNA"/>
</dbReference>
<dbReference type="AlphaFoldDB" id="A0AAW7YN08"/>
<evidence type="ECO:0000313" key="1">
    <source>
        <dbReference type="EMBL" id="MDO6572930.1"/>
    </source>
</evidence>
<gene>
    <name evidence="1" type="ORF">Q4528_02045</name>
</gene>
<dbReference type="RefSeq" id="WP_046466479.1">
    <property type="nucleotide sequence ID" value="NZ_JAUOQO010000002.1"/>
</dbReference>
<keyword evidence="2" id="KW-1185">Reference proteome</keyword>
<protein>
    <submittedName>
        <fullName evidence="1">Uncharacterized protein</fullName>
    </submittedName>
</protein>
<comment type="caution">
    <text evidence="1">The sequence shown here is derived from an EMBL/GenBank/DDBJ whole genome shotgun (WGS) entry which is preliminary data.</text>
</comment>
<organism evidence="1 2">
    <name type="scientific">Staphylococcus pasteuri_A</name>
    <dbReference type="NCBI Taxonomy" id="3062664"/>
    <lineage>
        <taxon>Bacteria</taxon>
        <taxon>Bacillati</taxon>
        <taxon>Bacillota</taxon>
        <taxon>Bacilli</taxon>
        <taxon>Bacillales</taxon>
        <taxon>Staphylococcaceae</taxon>
        <taxon>Staphylococcus</taxon>
    </lineage>
</organism>